<organism evidence="1 2">
    <name type="scientific">Lactiplantibacillus plantarum</name>
    <name type="common">Lactobacillus plantarum</name>
    <dbReference type="NCBI Taxonomy" id="1590"/>
    <lineage>
        <taxon>Bacteria</taxon>
        <taxon>Bacillati</taxon>
        <taxon>Bacillota</taxon>
        <taxon>Bacilli</taxon>
        <taxon>Lactobacillales</taxon>
        <taxon>Lactobacillaceae</taxon>
        <taxon>Lactiplantibacillus</taxon>
    </lineage>
</organism>
<proteinExistence type="predicted"/>
<dbReference type="Proteomes" id="UP000076872">
    <property type="component" value="Unassembled WGS sequence"/>
</dbReference>
<evidence type="ECO:0000313" key="1">
    <source>
        <dbReference type="EMBL" id="KZV03077.1"/>
    </source>
</evidence>
<name>A0AAW3REV7_LACPN</name>
<comment type="caution">
    <text evidence="1">The sequence shown here is derived from an EMBL/GenBank/DDBJ whole genome shotgun (WGS) entry which is preliminary data.</text>
</comment>
<reference evidence="1 2" key="1">
    <citation type="submission" date="2016-03" db="EMBL/GenBank/DDBJ databases">
        <title>Comparative genomics of 54 Lactobacillus plantarum strains reveals genomic uncoupling from niche constraints.</title>
        <authorList>
            <person name="Martino M.E."/>
        </authorList>
    </citation>
    <scope>NUCLEOTIDE SEQUENCE [LARGE SCALE GENOMIC DNA]</scope>
    <source>
        <strain evidence="1 2">NAB2</strain>
    </source>
</reference>
<sequence>MSLPLNALVGLILSLKPSEPHTLAVLSIGRNAFQLGRYSNG</sequence>
<dbReference type="AlphaFoldDB" id="A0AAW3REV7"/>
<accession>A0AAW3REV7</accession>
<gene>
    <name evidence="1" type="ORF">NAB2_1579</name>
</gene>
<protein>
    <submittedName>
        <fullName evidence="1">Uncharacterized protein</fullName>
    </submittedName>
</protein>
<evidence type="ECO:0000313" key="2">
    <source>
        <dbReference type="Proteomes" id="UP000076872"/>
    </source>
</evidence>
<dbReference type="EMBL" id="LUXO01000027">
    <property type="protein sequence ID" value="KZV03077.1"/>
    <property type="molecule type" value="Genomic_DNA"/>
</dbReference>